<dbReference type="Proteomes" id="UP000467006">
    <property type="component" value="Chromosome"/>
</dbReference>
<evidence type="ECO:0000313" key="1">
    <source>
        <dbReference type="EMBL" id="BBX16952.1"/>
    </source>
</evidence>
<evidence type="ECO:0000313" key="2">
    <source>
        <dbReference type="Proteomes" id="UP000467006"/>
    </source>
</evidence>
<reference evidence="1 2" key="1">
    <citation type="journal article" date="2019" name="Emerg. Microbes Infect.">
        <title>Comprehensive subspecies identification of 175 nontuberculous mycobacteria species based on 7547 genomic profiles.</title>
        <authorList>
            <person name="Matsumoto Y."/>
            <person name="Kinjo T."/>
            <person name="Motooka D."/>
            <person name="Nabeya D."/>
            <person name="Jung N."/>
            <person name="Uechi K."/>
            <person name="Horii T."/>
            <person name="Iida T."/>
            <person name="Fujita J."/>
            <person name="Nakamura S."/>
        </authorList>
    </citation>
    <scope>NUCLEOTIDE SEQUENCE [LARGE SCALE GENOMIC DNA]</scope>
    <source>
        <strain evidence="1 2">JCM 6396</strain>
    </source>
</reference>
<accession>A0A7I7K0R0</accession>
<dbReference type="RefSeq" id="WP_133117725.1">
    <property type="nucleotide sequence ID" value="NZ_AP022563.1"/>
</dbReference>
<dbReference type="OrthoDB" id="4735704at2"/>
<sequence length="101" mass="10954">MEAQQNLTDCMMSLPLPQGAESAEHWADDADGQWTRMVHGPSRSVEGFDAAVYRTGVQTRDGAVTWSLYVHVADSDDMTAGQVRQLAAALVEAADELDNLC</sequence>
<dbReference type="EMBL" id="AP022563">
    <property type="protein sequence ID" value="BBX16952.1"/>
    <property type="molecule type" value="Genomic_DNA"/>
</dbReference>
<proteinExistence type="predicted"/>
<organism evidence="1 2">
    <name type="scientific">Mycolicibacterium duvalii</name>
    <dbReference type="NCBI Taxonomy" id="39688"/>
    <lineage>
        <taxon>Bacteria</taxon>
        <taxon>Bacillati</taxon>
        <taxon>Actinomycetota</taxon>
        <taxon>Actinomycetes</taxon>
        <taxon>Mycobacteriales</taxon>
        <taxon>Mycobacteriaceae</taxon>
        <taxon>Mycolicibacterium</taxon>
    </lineage>
</organism>
<protein>
    <submittedName>
        <fullName evidence="1">Uncharacterized protein</fullName>
    </submittedName>
</protein>
<gene>
    <name evidence="1" type="ORF">MDUV_18120</name>
</gene>
<name>A0A7I7K0R0_9MYCO</name>
<dbReference type="KEGG" id="mdu:MDUV_18120"/>
<dbReference type="AlphaFoldDB" id="A0A7I7K0R0"/>
<keyword evidence="2" id="KW-1185">Reference proteome</keyword>